<evidence type="ECO:0000256" key="5">
    <source>
        <dbReference type="ARBA" id="ARBA00004763"/>
    </source>
</evidence>
<evidence type="ECO:0000256" key="1">
    <source>
        <dbReference type="ARBA" id="ARBA00000012"/>
    </source>
</evidence>
<dbReference type="InterPro" id="IPR045031">
    <property type="entry name" value="DHP_synth-like"/>
</dbReference>
<evidence type="ECO:0000256" key="14">
    <source>
        <dbReference type="ARBA" id="ARBA00022723"/>
    </source>
</evidence>
<dbReference type="FunFam" id="3.20.20.20:FF:000006">
    <property type="entry name" value="Dihydropteroate synthase"/>
    <property type="match status" value="1"/>
</dbReference>
<comment type="similarity">
    <text evidence="9">In the C-terminal section; belongs to the DHPS family.</text>
</comment>
<dbReference type="GO" id="GO:0005740">
    <property type="term" value="C:mitochondrial envelope"/>
    <property type="evidence" value="ECO:0007669"/>
    <property type="project" value="TreeGrafter"/>
</dbReference>
<dbReference type="Pfam" id="PF01288">
    <property type="entry name" value="HPPK"/>
    <property type="match status" value="1"/>
</dbReference>
<comment type="function">
    <text evidence="21">Catalyzes three sequential steps of tetrahydrofolate biosynthesis.</text>
</comment>
<dbReference type="EMBL" id="CP137309">
    <property type="protein sequence ID" value="WQF83532.1"/>
    <property type="molecule type" value="Genomic_DNA"/>
</dbReference>
<comment type="catalytic activity">
    <reaction evidence="2">
        <text>6-hydroxymethyl-7,8-dihydropterin + ATP = (7,8-dihydropterin-6-yl)methyl diphosphate + AMP + H(+)</text>
        <dbReference type="Rhea" id="RHEA:11412"/>
        <dbReference type="ChEBI" id="CHEBI:15378"/>
        <dbReference type="ChEBI" id="CHEBI:30616"/>
        <dbReference type="ChEBI" id="CHEBI:44841"/>
        <dbReference type="ChEBI" id="CHEBI:72950"/>
        <dbReference type="ChEBI" id="CHEBI:456215"/>
        <dbReference type="EC" id="2.7.6.3"/>
    </reaction>
</comment>
<dbReference type="SUPFAM" id="SSF51717">
    <property type="entry name" value="Dihydropteroate synthetase-like"/>
    <property type="match status" value="1"/>
</dbReference>
<dbReference type="GO" id="GO:0005524">
    <property type="term" value="F:ATP binding"/>
    <property type="evidence" value="ECO:0007669"/>
    <property type="project" value="UniProtKB-KW"/>
</dbReference>
<comment type="pathway">
    <text evidence="6">Cofactor biosynthesis; tetrahydrofolate biosynthesis; 2-amino-4-hydroxy-6-hydroxymethyl-7,8-dihydropteridine diphosphate from 7,8-dihydroneopterin triphosphate: step 3/4.</text>
</comment>
<comment type="similarity">
    <text evidence="22">In the central section; belongs to the HPPK family.</text>
</comment>
<comment type="pathway">
    <text evidence="5">Cofactor biosynthesis; tetrahydrofolate biosynthesis; 7,8-dihydrofolate from 2-amino-4-hydroxy-6-hydroxymethyl-7,8-dihydropteridine diphosphate and 4-aminobenzoate: step 1/2.</text>
</comment>
<proteinExistence type="inferred from homology"/>
<keyword evidence="19" id="KW-0289">Folate biosynthesis</keyword>
<evidence type="ECO:0000256" key="10">
    <source>
        <dbReference type="ARBA" id="ARBA00012458"/>
    </source>
</evidence>
<sequence>MMKPPVPLRHSPFLFSRACALARSNNAHRHALTSPRLVRFQVTTTPSASCMTTCSSSTARTASRVTCSGSSTLPVTRSPSRPTTTARRIPSPIMTAGAAQTRSACGCACSGGGGGGGGGCGGSRDTAGADPRPKGPRTAYIALGSNLGDRVAWIERACAEMDCRNIKVKRTSSLWETEPMYVLKQDRFVNGVCEVETELEPLALLDELQDIERTMGRQKVINKGPRNIDLDILLYGDEKVEHPRLTVPHIGIPEREFVLRPLAELIPEKPLYASNPWKLTLDYLNELPPSAAPLSPLTPISASRPPLASLSSSRQTSVMAIVNATPDSFSDGGVHNSKNLVSTLKSFAAAGVTIIDVGGCSTAPGRPEVPVDEELARVLPVIKLIRGLPELAQVAVSVDTYRASVAEAAVAAGADIINDVSAGQLDPDMFRAMARSNRTVCLMHMRGTPATMNSLTDYPDGLIPTVARELLDRVAEAEEAGVRRWRIILDPGLGFAKTGAQNLEILRHMDELRSWPGLEGFPWLVGSSRKSFVGKITGVSKPQERIWGTAATVVSAVQGGADIVRVHDAVEMCQIVKMADAIYRH</sequence>
<dbReference type="NCBIfam" id="TIGR01496">
    <property type="entry name" value="DHPS"/>
    <property type="match status" value="1"/>
</dbReference>
<dbReference type="InterPro" id="IPR000550">
    <property type="entry name" value="Hppk"/>
</dbReference>
<evidence type="ECO:0000256" key="17">
    <source>
        <dbReference type="ARBA" id="ARBA00022840"/>
    </source>
</evidence>
<keyword evidence="14" id="KW-0479">Metal-binding</keyword>
<keyword evidence="20" id="KW-0511">Multifunctional enzyme</keyword>
<dbReference type="InterPro" id="IPR000489">
    <property type="entry name" value="Pterin-binding_dom"/>
</dbReference>
<evidence type="ECO:0000259" key="26">
    <source>
        <dbReference type="PROSITE" id="PS50972"/>
    </source>
</evidence>
<evidence type="ECO:0000256" key="22">
    <source>
        <dbReference type="ARBA" id="ARBA00061548"/>
    </source>
</evidence>
<evidence type="ECO:0000256" key="6">
    <source>
        <dbReference type="ARBA" id="ARBA00005013"/>
    </source>
</evidence>
<dbReference type="CDD" id="cd00483">
    <property type="entry name" value="HPPK"/>
    <property type="match status" value="1"/>
</dbReference>
<evidence type="ECO:0000256" key="21">
    <source>
        <dbReference type="ARBA" id="ARBA00058009"/>
    </source>
</evidence>
<keyword evidence="17" id="KW-0067">ATP-binding</keyword>
<evidence type="ECO:0000256" key="13">
    <source>
        <dbReference type="ARBA" id="ARBA00022679"/>
    </source>
</evidence>
<comment type="similarity">
    <text evidence="8">In the N-terminal section; belongs to the DHNA family.</text>
</comment>
<protein>
    <recommendedName>
        <fullName evidence="23">Folic acid synthesis protein FOL1</fullName>
        <ecNumber evidence="10">2.5.1.15</ecNumber>
        <ecNumber evidence="12">2.7.6.3</ecNumber>
        <ecNumber evidence="11">4.1.2.25</ecNumber>
    </recommendedName>
    <alternativeName>
        <fullName evidence="24">Folic acid synthesis protein fol1</fullName>
    </alternativeName>
</protein>
<evidence type="ECO:0000256" key="3">
    <source>
        <dbReference type="ARBA" id="ARBA00001353"/>
    </source>
</evidence>
<evidence type="ECO:0000256" key="4">
    <source>
        <dbReference type="ARBA" id="ARBA00001946"/>
    </source>
</evidence>
<dbReference type="GO" id="GO:0003848">
    <property type="term" value="F:2-amino-4-hydroxy-6-hydroxymethyldihydropteridine diphosphokinase activity"/>
    <property type="evidence" value="ECO:0007669"/>
    <property type="project" value="UniProtKB-EC"/>
</dbReference>
<dbReference type="AlphaFoldDB" id="A0AAX4IJD9"/>
<evidence type="ECO:0000256" key="25">
    <source>
        <dbReference type="SAM" id="MobiDB-lite"/>
    </source>
</evidence>
<dbReference type="PROSITE" id="PS00792">
    <property type="entry name" value="DHPS_1"/>
    <property type="match status" value="1"/>
</dbReference>
<dbReference type="Gene3D" id="3.20.20.20">
    <property type="entry name" value="Dihydropteroate synthase-like"/>
    <property type="match status" value="1"/>
</dbReference>
<accession>A0AAX4IJD9</accession>
<evidence type="ECO:0000313" key="28">
    <source>
        <dbReference type="Proteomes" id="UP001322277"/>
    </source>
</evidence>
<dbReference type="EC" id="4.1.2.25" evidence="11"/>
<dbReference type="SUPFAM" id="SSF55083">
    <property type="entry name" value="6-hydroxymethyl-7,8-dihydropterin pyrophosphokinase, HPPK"/>
    <property type="match status" value="1"/>
</dbReference>
<dbReference type="InterPro" id="IPR006390">
    <property type="entry name" value="DHP_synth_dom"/>
</dbReference>
<reference evidence="28" key="1">
    <citation type="journal article" date="2023" name="bioRxiv">
        <title>Complete genome of the Medicago anthracnose fungus, Colletotrichum destructivum, reveals a mini-chromosome-like region within a core chromosome.</title>
        <authorList>
            <person name="Lapalu N."/>
            <person name="Simon A."/>
            <person name="Lu A."/>
            <person name="Plaumann P.-L."/>
            <person name="Amselem J."/>
            <person name="Pigne S."/>
            <person name="Auger A."/>
            <person name="Koch C."/>
            <person name="Dallery J.-F."/>
            <person name="O'Connell R.J."/>
        </authorList>
    </citation>
    <scope>NUCLEOTIDE SEQUENCE [LARGE SCALE GENOMIC DNA]</scope>
    <source>
        <strain evidence="28">CBS 520.97</strain>
    </source>
</reference>
<comment type="cofactor">
    <cofactor evidence="4">
        <name>Mg(2+)</name>
        <dbReference type="ChEBI" id="CHEBI:18420"/>
    </cofactor>
</comment>
<dbReference type="Proteomes" id="UP001322277">
    <property type="component" value="Chromosome 5"/>
</dbReference>
<dbReference type="GO" id="GO:0046654">
    <property type="term" value="P:tetrahydrofolate biosynthetic process"/>
    <property type="evidence" value="ECO:0007669"/>
    <property type="project" value="TreeGrafter"/>
</dbReference>
<evidence type="ECO:0000256" key="2">
    <source>
        <dbReference type="ARBA" id="ARBA00000198"/>
    </source>
</evidence>
<feature type="region of interest" description="Disordered" evidence="25">
    <location>
        <begin position="68"/>
        <end position="88"/>
    </location>
</feature>
<evidence type="ECO:0000256" key="18">
    <source>
        <dbReference type="ARBA" id="ARBA00022842"/>
    </source>
</evidence>
<evidence type="ECO:0000256" key="15">
    <source>
        <dbReference type="ARBA" id="ARBA00022741"/>
    </source>
</evidence>
<dbReference type="PANTHER" id="PTHR20941:SF1">
    <property type="entry name" value="FOLIC ACID SYNTHESIS PROTEIN FOL1"/>
    <property type="match status" value="1"/>
</dbReference>
<feature type="domain" description="Pterin-binding" evidence="26">
    <location>
        <begin position="316"/>
        <end position="577"/>
    </location>
</feature>
<dbReference type="RefSeq" id="XP_062780756.1">
    <property type="nucleotide sequence ID" value="XM_062924705.1"/>
</dbReference>
<evidence type="ECO:0000256" key="12">
    <source>
        <dbReference type="ARBA" id="ARBA00013253"/>
    </source>
</evidence>
<keyword evidence="16" id="KW-0418">Kinase</keyword>
<dbReference type="PROSITE" id="PS00793">
    <property type="entry name" value="DHPS_2"/>
    <property type="match status" value="1"/>
</dbReference>
<dbReference type="GO" id="GO:0016301">
    <property type="term" value="F:kinase activity"/>
    <property type="evidence" value="ECO:0007669"/>
    <property type="project" value="UniProtKB-KW"/>
</dbReference>
<dbReference type="EC" id="2.7.6.3" evidence="12"/>
<dbReference type="Gene3D" id="3.30.70.560">
    <property type="entry name" value="7,8-Dihydro-6-hydroxymethylpterin-pyrophosphokinase HPPK"/>
    <property type="match status" value="1"/>
</dbReference>
<dbReference type="PANTHER" id="PTHR20941">
    <property type="entry name" value="FOLATE SYNTHESIS PROTEINS"/>
    <property type="match status" value="1"/>
</dbReference>
<dbReference type="EC" id="2.5.1.15" evidence="10"/>
<dbReference type="InterPro" id="IPR011005">
    <property type="entry name" value="Dihydropteroate_synth-like_sf"/>
</dbReference>
<evidence type="ECO:0000313" key="27">
    <source>
        <dbReference type="EMBL" id="WQF83532.1"/>
    </source>
</evidence>
<keyword evidence="15" id="KW-0547">Nucleotide-binding</keyword>
<comment type="catalytic activity">
    <reaction evidence="3">
        <text>7,8-dihydroneopterin = 6-hydroxymethyl-7,8-dihydropterin + glycolaldehyde</text>
        <dbReference type="Rhea" id="RHEA:10540"/>
        <dbReference type="ChEBI" id="CHEBI:17001"/>
        <dbReference type="ChEBI" id="CHEBI:17071"/>
        <dbReference type="ChEBI" id="CHEBI:44841"/>
        <dbReference type="EC" id="4.1.2.25"/>
    </reaction>
</comment>
<name>A0AAX4IJD9_9PEZI</name>
<evidence type="ECO:0000256" key="20">
    <source>
        <dbReference type="ARBA" id="ARBA00023268"/>
    </source>
</evidence>
<comment type="catalytic activity">
    <reaction evidence="1">
        <text>(7,8-dihydropterin-6-yl)methyl diphosphate + 4-aminobenzoate = 7,8-dihydropteroate + diphosphate</text>
        <dbReference type="Rhea" id="RHEA:19949"/>
        <dbReference type="ChEBI" id="CHEBI:17836"/>
        <dbReference type="ChEBI" id="CHEBI:17839"/>
        <dbReference type="ChEBI" id="CHEBI:33019"/>
        <dbReference type="ChEBI" id="CHEBI:72950"/>
        <dbReference type="EC" id="2.5.1.15"/>
    </reaction>
</comment>
<dbReference type="CDD" id="cd00739">
    <property type="entry name" value="DHPS"/>
    <property type="match status" value="1"/>
</dbReference>
<evidence type="ECO:0000256" key="16">
    <source>
        <dbReference type="ARBA" id="ARBA00022777"/>
    </source>
</evidence>
<evidence type="ECO:0000256" key="23">
    <source>
        <dbReference type="ARBA" id="ARBA00067568"/>
    </source>
</evidence>
<comment type="pathway">
    <text evidence="7">Cofactor biosynthesis; tetrahydrofolate biosynthesis; 2-amino-4-hydroxy-6-hydroxymethyl-7,8-dihydropteridine diphosphate from 7,8-dihydroneopterin triphosphate: step 4/4.</text>
</comment>
<dbReference type="Pfam" id="PF00809">
    <property type="entry name" value="Pterin_bind"/>
    <property type="match status" value="1"/>
</dbReference>
<keyword evidence="13" id="KW-0808">Transferase</keyword>
<dbReference type="GO" id="GO:0046872">
    <property type="term" value="F:metal ion binding"/>
    <property type="evidence" value="ECO:0007669"/>
    <property type="project" value="UniProtKB-KW"/>
</dbReference>
<dbReference type="GO" id="GO:0004150">
    <property type="term" value="F:dihydroneopterin aldolase activity"/>
    <property type="evidence" value="ECO:0007669"/>
    <property type="project" value="UniProtKB-EC"/>
</dbReference>
<evidence type="ECO:0000256" key="9">
    <source>
        <dbReference type="ARBA" id="ARBA00009951"/>
    </source>
</evidence>
<dbReference type="GO" id="GO:0004156">
    <property type="term" value="F:dihydropteroate synthase activity"/>
    <property type="evidence" value="ECO:0007669"/>
    <property type="project" value="UniProtKB-EC"/>
</dbReference>
<evidence type="ECO:0000256" key="7">
    <source>
        <dbReference type="ARBA" id="ARBA00005051"/>
    </source>
</evidence>
<dbReference type="InterPro" id="IPR035907">
    <property type="entry name" value="Hppk_sf"/>
</dbReference>
<dbReference type="GO" id="GO:0046656">
    <property type="term" value="P:folic acid biosynthetic process"/>
    <property type="evidence" value="ECO:0007669"/>
    <property type="project" value="UniProtKB-KW"/>
</dbReference>
<evidence type="ECO:0000256" key="8">
    <source>
        <dbReference type="ARBA" id="ARBA00009640"/>
    </source>
</evidence>
<keyword evidence="28" id="KW-1185">Reference proteome</keyword>
<evidence type="ECO:0000256" key="11">
    <source>
        <dbReference type="ARBA" id="ARBA00013043"/>
    </source>
</evidence>
<dbReference type="KEGG" id="cdet:87945049"/>
<evidence type="ECO:0000256" key="19">
    <source>
        <dbReference type="ARBA" id="ARBA00022909"/>
    </source>
</evidence>
<dbReference type="GeneID" id="87945049"/>
<dbReference type="PROSITE" id="PS50972">
    <property type="entry name" value="PTERIN_BINDING"/>
    <property type="match status" value="1"/>
</dbReference>
<organism evidence="27 28">
    <name type="scientific">Colletotrichum destructivum</name>
    <dbReference type="NCBI Taxonomy" id="34406"/>
    <lineage>
        <taxon>Eukaryota</taxon>
        <taxon>Fungi</taxon>
        <taxon>Dikarya</taxon>
        <taxon>Ascomycota</taxon>
        <taxon>Pezizomycotina</taxon>
        <taxon>Sordariomycetes</taxon>
        <taxon>Hypocreomycetidae</taxon>
        <taxon>Glomerellales</taxon>
        <taxon>Glomerellaceae</taxon>
        <taxon>Colletotrichum</taxon>
        <taxon>Colletotrichum destructivum species complex</taxon>
    </lineage>
</organism>
<keyword evidence="18" id="KW-0460">Magnesium</keyword>
<dbReference type="NCBIfam" id="TIGR01498">
    <property type="entry name" value="folK"/>
    <property type="match status" value="1"/>
</dbReference>
<evidence type="ECO:0000256" key="24">
    <source>
        <dbReference type="ARBA" id="ARBA00068111"/>
    </source>
</evidence>
<gene>
    <name evidence="27" type="ORF">CDEST_08546</name>
</gene>